<feature type="coiled-coil region" evidence="1">
    <location>
        <begin position="178"/>
        <end position="212"/>
    </location>
</feature>
<protein>
    <submittedName>
        <fullName evidence="2">HlyD family efflux transporter periplasmic adaptor subunit</fullName>
    </submittedName>
</protein>
<keyword evidence="3" id="KW-1185">Reference proteome</keyword>
<comment type="caution">
    <text evidence="2">The sequence shown here is derived from an EMBL/GenBank/DDBJ whole genome shotgun (WGS) entry which is preliminary data.</text>
</comment>
<name>A0A6B0U028_9RHOB</name>
<proteinExistence type="predicted"/>
<dbReference type="SUPFAM" id="SSF111369">
    <property type="entry name" value="HlyD-like secretion proteins"/>
    <property type="match status" value="1"/>
</dbReference>
<dbReference type="Proteomes" id="UP000436016">
    <property type="component" value="Unassembled WGS sequence"/>
</dbReference>
<feature type="coiled-coil region" evidence="1">
    <location>
        <begin position="119"/>
        <end position="153"/>
    </location>
</feature>
<dbReference type="EMBL" id="WUWG01000007">
    <property type="protein sequence ID" value="MXU66613.1"/>
    <property type="molecule type" value="Genomic_DNA"/>
</dbReference>
<accession>A0A6B0U028</accession>
<dbReference type="GO" id="GO:1990281">
    <property type="term" value="C:efflux pump complex"/>
    <property type="evidence" value="ECO:0007669"/>
    <property type="project" value="TreeGrafter"/>
</dbReference>
<dbReference type="RefSeq" id="WP_160856286.1">
    <property type="nucleotide sequence ID" value="NZ_WUWG01000007.1"/>
</dbReference>
<dbReference type="Gene3D" id="2.40.30.170">
    <property type="match status" value="1"/>
</dbReference>
<organism evidence="2 3">
    <name type="scientific">Oceanomicrobium pacificus</name>
    <dbReference type="NCBI Taxonomy" id="2692916"/>
    <lineage>
        <taxon>Bacteria</taxon>
        <taxon>Pseudomonadati</taxon>
        <taxon>Pseudomonadota</taxon>
        <taxon>Alphaproteobacteria</taxon>
        <taxon>Rhodobacterales</taxon>
        <taxon>Paracoccaceae</taxon>
        <taxon>Oceanomicrobium</taxon>
    </lineage>
</organism>
<evidence type="ECO:0000256" key="1">
    <source>
        <dbReference type="SAM" id="Coils"/>
    </source>
</evidence>
<evidence type="ECO:0000313" key="2">
    <source>
        <dbReference type="EMBL" id="MXU66613.1"/>
    </source>
</evidence>
<evidence type="ECO:0000313" key="3">
    <source>
        <dbReference type="Proteomes" id="UP000436016"/>
    </source>
</evidence>
<reference evidence="2 3" key="1">
    <citation type="submission" date="2019-12" db="EMBL/GenBank/DDBJ databases">
        <title>Strain KN286 was isolated from seawater, which was collected from Caroline Seamount in the tropical western Pacific.</title>
        <authorList>
            <person name="Wang Q."/>
        </authorList>
    </citation>
    <scope>NUCLEOTIDE SEQUENCE [LARGE SCALE GENOMIC DNA]</scope>
    <source>
        <strain evidence="2 3">KN286</strain>
    </source>
</reference>
<dbReference type="PANTHER" id="PTHR30469">
    <property type="entry name" value="MULTIDRUG RESISTANCE PROTEIN MDTA"/>
    <property type="match status" value="1"/>
</dbReference>
<sequence>MNFLLRSLAGLLLFAVTLGLLGLAAGQIIWASKEVAGGGPPQRGGGERSFSVQVDRFARGPETPVILSYGTVEAARSLELRALTGGRIVELSEDFRDGGTVAEGELLFRIDPARATSALNIATIALEERRAELAEAEDRRDLTEDELDAAIQQRDLRAQALARQDDLQARGVGTAQAAEDAQLSLSAAEQTLVRQRQALAEAEAAIRTARIAVDRAGIDLSDAERALAETEVAAPFAGVLSDVTAILGRLVSANEKLGQLIDPTALEVAFRVSNAQFARLLDDGGTLQKLPLSVTLELDDIPFTLEGRIDRVGAEVGDGQTGRLIFAQIRQAGQQILQPGDFLTVEIVEPELTDVSRIPADAATSDGRVLVLDDEDRLEEITLPILRRIGDELIVADAPEGRRYVRERLPQLGAGIKVKPVTPPGEEGAQAPAAPQSVVLDEARRARLIAFVEANTRMPADMRERILKQLEAEEVPVAVVERLESRMGG</sequence>
<dbReference type="GO" id="GO:0015562">
    <property type="term" value="F:efflux transmembrane transporter activity"/>
    <property type="evidence" value="ECO:0007669"/>
    <property type="project" value="TreeGrafter"/>
</dbReference>
<dbReference type="AlphaFoldDB" id="A0A6B0U028"/>
<keyword evidence="1" id="KW-0175">Coiled coil</keyword>
<dbReference type="Gene3D" id="1.10.287.470">
    <property type="entry name" value="Helix hairpin bin"/>
    <property type="match status" value="1"/>
</dbReference>
<dbReference type="Gene3D" id="2.40.50.100">
    <property type="match status" value="1"/>
</dbReference>
<gene>
    <name evidence="2" type="ORF">GSH16_14285</name>
</gene>